<evidence type="ECO:0000256" key="2">
    <source>
        <dbReference type="ARBA" id="ARBA00022448"/>
    </source>
</evidence>
<evidence type="ECO:0000256" key="11">
    <source>
        <dbReference type="ARBA" id="ARBA00025198"/>
    </source>
</evidence>
<evidence type="ECO:0000256" key="14">
    <source>
        <dbReference type="RuleBase" id="RU003848"/>
    </source>
</evidence>
<comment type="subcellular location">
    <subcellularLocation>
        <location evidence="13">Cell membrane</location>
        <topology evidence="13">Single-pass membrane protein</topology>
    </subcellularLocation>
    <subcellularLocation>
        <location evidence="12">Endomembrane system</location>
        <topology evidence="12">Single-pass membrane protein</topology>
    </subcellularLocation>
</comment>
<dbReference type="GO" id="GO:0012505">
    <property type="term" value="C:endomembrane system"/>
    <property type="evidence" value="ECO:0007669"/>
    <property type="project" value="UniProtKB-SubCell"/>
</dbReference>
<dbReference type="HAMAP" id="MF_01398">
    <property type="entry name" value="ATP_synth_b_bprime"/>
    <property type="match status" value="1"/>
</dbReference>
<dbReference type="InterPro" id="IPR050059">
    <property type="entry name" value="ATP_synthase_B_chain"/>
</dbReference>
<evidence type="ECO:0000313" key="16">
    <source>
        <dbReference type="Proteomes" id="UP000051655"/>
    </source>
</evidence>
<comment type="caution">
    <text evidence="15">The sequence shown here is derived from an EMBL/GenBank/DDBJ whole genome shotgun (WGS) entry which is preliminary data.</text>
</comment>
<dbReference type="PANTHER" id="PTHR33445:SF1">
    <property type="entry name" value="ATP SYNTHASE SUBUNIT B"/>
    <property type="match status" value="1"/>
</dbReference>
<keyword evidence="10 13" id="KW-0066">ATP synthesis</keyword>
<dbReference type="STRING" id="1616.IV73_GL000453"/>
<evidence type="ECO:0000256" key="8">
    <source>
        <dbReference type="ARBA" id="ARBA00023065"/>
    </source>
</evidence>
<keyword evidence="9 13" id="KW-0472">Membrane</keyword>
<dbReference type="GO" id="GO:0046961">
    <property type="term" value="F:proton-transporting ATPase activity, rotational mechanism"/>
    <property type="evidence" value="ECO:0007669"/>
    <property type="project" value="TreeGrafter"/>
</dbReference>
<keyword evidence="4 13" id="KW-0138">CF(0)</keyword>
<name>A0A0R2JLL0_9LACO</name>
<dbReference type="GO" id="GO:0005886">
    <property type="term" value="C:plasma membrane"/>
    <property type="evidence" value="ECO:0007669"/>
    <property type="project" value="UniProtKB-SubCell"/>
</dbReference>
<dbReference type="Gene3D" id="6.10.250.1580">
    <property type="match status" value="1"/>
</dbReference>
<dbReference type="InterPro" id="IPR002146">
    <property type="entry name" value="ATP_synth_b/b'su_bac/chlpt"/>
</dbReference>
<dbReference type="SUPFAM" id="SSF81573">
    <property type="entry name" value="F1F0 ATP synthase subunit B, membrane domain"/>
    <property type="match status" value="1"/>
</dbReference>
<dbReference type="InterPro" id="IPR028987">
    <property type="entry name" value="ATP_synth_B-like_membr_sf"/>
</dbReference>
<evidence type="ECO:0000256" key="3">
    <source>
        <dbReference type="ARBA" id="ARBA00022475"/>
    </source>
</evidence>
<keyword evidence="6 13" id="KW-0375">Hydrogen ion transport</keyword>
<dbReference type="InterPro" id="IPR005864">
    <property type="entry name" value="ATP_synth_F0_bsu_bac"/>
</dbReference>
<comment type="function">
    <text evidence="11 13">F(1)F(0) ATP synthase produces ATP from ADP in the presence of a proton or sodium gradient. F-type ATPases consist of two structural domains, F(1) containing the extramembraneous catalytic core and F(0) containing the membrane proton channel, linked together by a central stalk and a peripheral stalk. During catalysis, ATP synthesis in the catalytic domain of F(1) is coupled via a rotary mechanism of the central stalk subunits to proton translocation.</text>
</comment>
<organism evidence="15 16">
    <name type="scientific">Weissella kandleri</name>
    <dbReference type="NCBI Taxonomy" id="1616"/>
    <lineage>
        <taxon>Bacteria</taxon>
        <taxon>Bacillati</taxon>
        <taxon>Bacillota</taxon>
        <taxon>Bacilli</taxon>
        <taxon>Lactobacillales</taxon>
        <taxon>Lactobacillaceae</taxon>
        <taxon>Weissella</taxon>
    </lineage>
</organism>
<evidence type="ECO:0000256" key="6">
    <source>
        <dbReference type="ARBA" id="ARBA00022781"/>
    </source>
</evidence>
<accession>A0A0R2JLL0</accession>
<dbReference type="GO" id="GO:0046933">
    <property type="term" value="F:proton-transporting ATP synthase activity, rotational mechanism"/>
    <property type="evidence" value="ECO:0007669"/>
    <property type="project" value="UniProtKB-UniRule"/>
</dbReference>
<keyword evidence="5 13" id="KW-0812">Transmembrane</keyword>
<evidence type="ECO:0000256" key="4">
    <source>
        <dbReference type="ARBA" id="ARBA00022547"/>
    </source>
</evidence>
<evidence type="ECO:0000256" key="1">
    <source>
        <dbReference type="ARBA" id="ARBA00005513"/>
    </source>
</evidence>
<dbReference type="AlphaFoldDB" id="A0A0R2JLL0"/>
<reference evidence="15 16" key="1">
    <citation type="journal article" date="2015" name="Genome Announc.">
        <title>Expanding the biotechnology potential of lactobacilli through comparative genomics of 213 strains and associated genera.</title>
        <authorList>
            <person name="Sun Z."/>
            <person name="Harris H.M."/>
            <person name="McCann A."/>
            <person name="Guo C."/>
            <person name="Argimon S."/>
            <person name="Zhang W."/>
            <person name="Yang X."/>
            <person name="Jeffery I.B."/>
            <person name="Cooney J.C."/>
            <person name="Kagawa T.F."/>
            <person name="Liu W."/>
            <person name="Song Y."/>
            <person name="Salvetti E."/>
            <person name="Wrobel A."/>
            <person name="Rasinkangas P."/>
            <person name="Parkhill J."/>
            <person name="Rea M.C."/>
            <person name="O'Sullivan O."/>
            <person name="Ritari J."/>
            <person name="Douillard F.P."/>
            <person name="Paul Ross R."/>
            <person name="Yang R."/>
            <person name="Briner A.E."/>
            <person name="Felis G.E."/>
            <person name="de Vos W.M."/>
            <person name="Barrangou R."/>
            <person name="Klaenhammer T.R."/>
            <person name="Caufield P.W."/>
            <person name="Cui Y."/>
            <person name="Zhang H."/>
            <person name="O'Toole P.W."/>
        </authorList>
    </citation>
    <scope>NUCLEOTIDE SEQUENCE [LARGE SCALE GENOMIC DNA]</scope>
    <source>
        <strain evidence="15 16">DSM 20593</strain>
    </source>
</reference>
<evidence type="ECO:0000256" key="5">
    <source>
        <dbReference type="ARBA" id="ARBA00022692"/>
    </source>
</evidence>
<dbReference type="PANTHER" id="PTHR33445">
    <property type="entry name" value="ATP SYNTHASE SUBUNIT B', CHLOROPLASTIC"/>
    <property type="match status" value="1"/>
</dbReference>
<dbReference type="RefSeq" id="WP_057754145.1">
    <property type="nucleotide sequence ID" value="NZ_JQBP01000002.1"/>
</dbReference>
<evidence type="ECO:0000256" key="12">
    <source>
        <dbReference type="ARBA" id="ARBA00037847"/>
    </source>
</evidence>
<dbReference type="OrthoDB" id="282095at2"/>
<keyword evidence="8 13" id="KW-0406">Ion transport</keyword>
<comment type="similarity">
    <text evidence="1 13 14">Belongs to the ATPase B chain family.</text>
</comment>
<comment type="function">
    <text evidence="13">Component of the F(0) channel, it forms part of the peripheral stalk, linking F(1) to F(0).</text>
</comment>
<dbReference type="EMBL" id="JQBP01000002">
    <property type="protein sequence ID" value="KRN75290.1"/>
    <property type="molecule type" value="Genomic_DNA"/>
</dbReference>
<dbReference type="GO" id="GO:0045259">
    <property type="term" value="C:proton-transporting ATP synthase complex"/>
    <property type="evidence" value="ECO:0007669"/>
    <property type="project" value="UniProtKB-KW"/>
</dbReference>
<feature type="transmembrane region" description="Helical" evidence="13">
    <location>
        <begin position="20"/>
        <end position="38"/>
    </location>
</feature>
<dbReference type="Pfam" id="PF00430">
    <property type="entry name" value="ATP-synt_B"/>
    <property type="match status" value="1"/>
</dbReference>
<keyword evidence="7 13" id="KW-1133">Transmembrane helix</keyword>
<dbReference type="NCBIfam" id="TIGR01144">
    <property type="entry name" value="ATP_synt_b"/>
    <property type="match status" value="1"/>
</dbReference>
<dbReference type="PATRIC" id="fig|1616.3.peg.469"/>
<evidence type="ECO:0000256" key="7">
    <source>
        <dbReference type="ARBA" id="ARBA00022989"/>
    </source>
</evidence>
<keyword evidence="16" id="KW-1185">Reference proteome</keyword>
<evidence type="ECO:0000256" key="13">
    <source>
        <dbReference type="HAMAP-Rule" id="MF_01398"/>
    </source>
</evidence>
<dbReference type="Proteomes" id="UP000051655">
    <property type="component" value="Unassembled WGS sequence"/>
</dbReference>
<evidence type="ECO:0000313" key="15">
    <source>
        <dbReference type="EMBL" id="KRN75290.1"/>
    </source>
</evidence>
<comment type="subunit">
    <text evidence="13">F-type ATPases have 2 components, F(1) - the catalytic core - and F(0) - the membrane proton channel. F(1) has five subunits: alpha(3), beta(3), gamma(1), delta(1), epsilon(1). F(0) has three main subunits: a(1), b(2) and c(10-14). The alpha and beta chains form an alternating ring which encloses part of the gamma chain. F(1) is attached to F(0) by a central stalk formed by the gamma and epsilon chains, while a peripheral stalk is formed by the delta and b chains.</text>
</comment>
<gene>
    <name evidence="13" type="primary">atpF</name>
    <name evidence="15" type="ORF">IV73_GL000453</name>
</gene>
<keyword evidence="2 13" id="KW-0813">Transport</keyword>
<evidence type="ECO:0000256" key="10">
    <source>
        <dbReference type="ARBA" id="ARBA00023310"/>
    </source>
</evidence>
<sequence length="171" mass="18711">MLNGILLVNAGEQLALGNMLFVLLTFVVLLFFIGKFAWKPITKMMQDRADKIANDLDSAESNKNEAAELVSKRNAELQATQAEATTIINNAKDTASKRSDDIIAQARDNASSMKVKANAEIAQERSEAMADVKNEVADLSVSIAQKIIQKELKLDDQKALIDAYIGELEAK</sequence>
<dbReference type="CDD" id="cd06503">
    <property type="entry name" value="ATP-synt_Fo_b"/>
    <property type="match status" value="1"/>
</dbReference>
<evidence type="ECO:0000256" key="9">
    <source>
        <dbReference type="ARBA" id="ARBA00023136"/>
    </source>
</evidence>
<keyword evidence="3 13" id="KW-1003">Cell membrane</keyword>
<protein>
    <recommendedName>
        <fullName evidence="13">ATP synthase subunit b</fullName>
    </recommendedName>
    <alternativeName>
        <fullName evidence="13">ATP synthase F(0) sector subunit b</fullName>
    </alternativeName>
    <alternativeName>
        <fullName evidence="13">ATPase subunit I</fullName>
    </alternativeName>
    <alternativeName>
        <fullName evidence="13">F-type ATPase subunit b</fullName>
        <shortName evidence="13">F-ATPase subunit b</shortName>
    </alternativeName>
</protein>
<proteinExistence type="inferred from homology"/>